<dbReference type="InterPro" id="IPR027417">
    <property type="entry name" value="P-loop_NTPase"/>
</dbReference>
<organism evidence="2 3">
    <name type="scientific">Dermabacter vaginalis</name>
    <dbReference type="NCBI Taxonomy" id="1630135"/>
    <lineage>
        <taxon>Bacteria</taxon>
        <taxon>Bacillati</taxon>
        <taxon>Actinomycetota</taxon>
        <taxon>Actinomycetes</taxon>
        <taxon>Micrococcales</taxon>
        <taxon>Dermabacteraceae</taxon>
        <taxon>Dermabacter</taxon>
    </lineage>
</organism>
<reference evidence="2 3" key="1">
    <citation type="submission" date="2019-09" db="EMBL/GenBank/DDBJ databases">
        <title>FDA dAtabase for Regulatory Grade micrObial Sequences (FDA-ARGOS): Supporting development and validation of Infectious Disease Dx tests.</title>
        <authorList>
            <person name="Sciortino C."/>
            <person name="Tallon L."/>
            <person name="Sadzewicz L."/>
            <person name="Vavikolanu K."/>
            <person name="Mehta A."/>
            <person name="Aluvathingal J."/>
            <person name="Nadendla S."/>
            <person name="Nandy P."/>
            <person name="Geyer C."/>
            <person name="Yan Y."/>
            <person name="Sichtig H."/>
        </authorList>
    </citation>
    <scope>NUCLEOTIDE SEQUENCE [LARGE SCALE GENOMIC DNA]</scope>
    <source>
        <strain evidence="2 3">FDAARGOS_640</strain>
    </source>
</reference>
<evidence type="ECO:0000313" key="3">
    <source>
        <dbReference type="Proteomes" id="UP000323865"/>
    </source>
</evidence>
<protein>
    <submittedName>
        <fullName evidence="2">ABC transporter</fullName>
    </submittedName>
</protein>
<dbReference type="Pfam" id="PF00350">
    <property type="entry name" value="Dynamin_N"/>
    <property type="match status" value="1"/>
</dbReference>
<keyword evidence="3" id="KW-1185">Reference proteome</keyword>
<dbReference type="InterPro" id="IPR003593">
    <property type="entry name" value="AAA+_ATPase"/>
</dbReference>
<evidence type="ECO:0000313" key="2">
    <source>
        <dbReference type="EMBL" id="QEU12453.1"/>
    </source>
</evidence>
<dbReference type="EMBL" id="CP044108">
    <property type="protein sequence ID" value="QEU12453.1"/>
    <property type="molecule type" value="Genomic_DNA"/>
</dbReference>
<dbReference type="InterPro" id="IPR045063">
    <property type="entry name" value="Dynamin_N"/>
</dbReference>
<dbReference type="PANTHER" id="PTHR42698:SF1">
    <property type="entry name" value="GTPASE ERA, MITOCHONDRIAL"/>
    <property type="match status" value="1"/>
</dbReference>
<dbReference type="SMART" id="SM00382">
    <property type="entry name" value="AAA"/>
    <property type="match status" value="1"/>
</dbReference>
<proteinExistence type="predicted"/>
<name>A0ABX6A5Q0_9MICO</name>
<sequence length="593" mass="63388">MNARVDSSLLSPITRHAREASLPFEIAGAAEAREKAGHIAQQVEDHLAPRIASLEAPLLAVVGGSTGSGKSTLVNALVGESISRAGALRPTTRQPVLVHNPADREWFEGERILPSLPRVHMSASSPEARERGTGFGTALHLVASERVPQGVALLDAPDIDSVSRENRELAGQLLRAADLWIFVTTAHRYADAVPWLALAQAAERDVTVVVVMNRIPHKDGVAEDLTSHLSAMLAERGVVTERLLAIHEQELDDGELLETEEVRELSAWLGALARDKEARSAIARRTLRGALVATAQSLDELAEAVGAQEEERGRLAALARAEFDAAKDSIASLTRDGALLRGEVLARWQDVVGTGEFFKGVQGWISRTRDRLTAAITGRTRPIVAAENAIETGLVTVVIDHVANARSRTVRAWNSHAAGSSLLQSSPGLAVTLMQVPEDFHRTVEDQVRAWQKDVLELVEAEGSDRRTQARVLSLGVNVVGIALMVVVFASTAFMPTGLEVGAGTATALVGQKLLESIFGDEAVRRLAKKARGMLDSRIANVVDAQATAFAKALAAQPITTPSSDMRADAEAIRTLIESLGGPSAPRARGDQR</sequence>
<dbReference type="SUPFAM" id="SSF52540">
    <property type="entry name" value="P-loop containing nucleoside triphosphate hydrolases"/>
    <property type="match status" value="1"/>
</dbReference>
<evidence type="ECO:0000259" key="1">
    <source>
        <dbReference type="SMART" id="SM00382"/>
    </source>
</evidence>
<feature type="domain" description="AAA+ ATPase" evidence="1">
    <location>
        <begin position="56"/>
        <end position="244"/>
    </location>
</feature>
<dbReference type="Gene3D" id="3.40.50.300">
    <property type="entry name" value="P-loop containing nucleotide triphosphate hydrolases"/>
    <property type="match status" value="1"/>
</dbReference>
<dbReference type="InterPro" id="IPR005662">
    <property type="entry name" value="GTPase_Era-like"/>
</dbReference>
<dbReference type="RefSeq" id="WP_150333597.1">
    <property type="nucleotide sequence ID" value="NZ_CP044108.1"/>
</dbReference>
<accession>A0ABX6A5Q0</accession>
<dbReference type="PANTHER" id="PTHR42698">
    <property type="entry name" value="GTPASE ERA"/>
    <property type="match status" value="1"/>
</dbReference>
<gene>
    <name evidence="2" type="ORF">FOB48_09120</name>
</gene>
<dbReference type="Proteomes" id="UP000323865">
    <property type="component" value="Chromosome"/>
</dbReference>